<keyword evidence="2" id="KW-1185">Reference proteome</keyword>
<organism evidence="1 2">
    <name type="scientific">Undibacterium terreum</name>
    <dbReference type="NCBI Taxonomy" id="1224302"/>
    <lineage>
        <taxon>Bacteria</taxon>
        <taxon>Pseudomonadati</taxon>
        <taxon>Pseudomonadota</taxon>
        <taxon>Betaproteobacteria</taxon>
        <taxon>Burkholderiales</taxon>
        <taxon>Oxalobacteraceae</taxon>
        <taxon>Undibacterium</taxon>
    </lineage>
</organism>
<dbReference type="AlphaFoldDB" id="A0A916U2W1"/>
<dbReference type="Proteomes" id="UP000637423">
    <property type="component" value="Unassembled WGS sequence"/>
</dbReference>
<protein>
    <submittedName>
        <fullName evidence="1">Uncharacterized protein</fullName>
    </submittedName>
</protein>
<gene>
    <name evidence="1" type="ORF">GCM10011396_01390</name>
</gene>
<proteinExistence type="predicted"/>
<sequence>MPHATTFEDEYTRKVSGEKFQYKAEFSSGENAVWKAFVYQEGDFKGEIGGRLVDNAAVGNDLRMYVISYIETMIEKGLGIEE</sequence>
<accession>A0A916U2W1</accession>
<evidence type="ECO:0000313" key="2">
    <source>
        <dbReference type="Proteomes" id="UP000637423"/>
    </source>
</evidence>
<dbReference type="RefSeq" id="WP_188564082.1">
    <property type="nucleotide sequence ID" value="NZ_BMED01000001.1"/>
</dbReference>
<dbReference type="EMBL" id="BMED01000001">
    <property type="protein sequence ID" value="GGC58261.1"/>
    <property type="molecule type" value="Genomic_DNA"/>
</dbReference>
<reference evidence="1" key="1">
    <citation type="journal article" date="2014" name="Int. J. Syst. Evol. Microbiol.">
        <title>Complete genome sequence of Corynebacterium casei LMG S-19264T (=DSM 44701T), isolated from a smear-ripened cheese.</title>
        <authorList>
            <consortium name="US DOE Joint Genome Institute (JGI-PGF)"/>
            <person name="Walter F."/>
            <person name="Albersmeier A."/>
            <person name="Kalinowski J."/>
            <person name="Ruckert C."/>
        </authorList>
    </citation>
    <scope>NUCLEOTIDE SEQUENCE</scope>
    <source>
        <strain evidence="1">CGMCC 1.10998</strain>
    </source>
</reference>
<reference evidence="1" key="2">
    <citation type="submission" date="2020-09" db="EMBL/GenBank/DDBJ databases">
        <authorList>
            <person name="Sun Q."/>
            <person name="Zhou Y."/>
        </authorList>
    </citation>
    <scope>NUCLEOTIDE SEQUENCE</scope>
    <source>
        <strain evidence="1">CGMCC 1.10998</strain>
    </source>
</reference>
<name>A0A916U2W1_9BURK</name>
<comment type="caution">
    <text evidence="1">The sequence shown here is derived from an EMBL/GenBank/DDBJ whole genome shotgun (WGS) entry which is preliminary data.</text>
</comment>
<evidence type="ECO:0000313" key="1">
    <source>
        <dbReference type="EMBL" id="GGC58261.1"/>
    </source>
</evidence>